<dbReference type="GeneID" id="94369587"/>
<gene>
    <name evidence="7" type="primary">yfkH</name>
    <name evidence="7" type="ORF">GCM10008088_19220</name>
</gene>
<accession>A0ABQ3BUE4</accession>
<keyword evidence="2" id="KW-1003">Cell membrane</keyword>
<dbReference type="PIRSF" id="PIRSF035875">
    <property type="entry name" value="RNase_BN"/>
    <property type="match status" value="1"/>
</dbReference>
<dbReference type="Pfam" id="PF03631">
    <property type="entry name" value="Virul_fac_BrkB"/>
    <property type="match status" value="1"/>
</dbReference>
<comment type="caution">
    <text evidence="7">The sequence shown here is derived from an EMBL/GenBank/DDBJ whole genome shotgun (WGS) entry which is preliminary data.</text>
</comment>
<evidence type="ECO:0000256" key="6">
    <source>
        <dbReference type="SAM" id="Phobius"/>
    </source>
</evidence>
<evidence type="ECO:0000256" key="4">
    <source>
        <dbReference type="ARBA" id="ARBA00022989"/>
    </source>
</evidence>
<keyword evidence="8" id="KW-1185">Reference proteome</keyword>
<dbReference type="Proteomes" id="UP000615593">
    <property type="component" value="Unassembled WGS sequence"/>
</dbReference>
<feature type="transmembrane region" description="Helical" evidence="6">
    <location>
        <begin position="271"/>
        <end position="293"/>
    </location>
</feature>
<evidence type="ECO:0000256" key="5">
    <source>
        <dbReference type="ARBA" id="ARBA00023136"/>
    </source>
</evidence>
<feature type="transmembrane region" description="Helical" evidence="6">
    <location>
        <begin position="58"/>
        <end position="81"/>
    </location>
</feature>
<protein>
    <recommendedName>
        <fullName evidence="9">YihY family inner membrane protein</fullName>
    </recommendedName>
</protein>
<evidence type="ECO:0008006" key="9">
    <source>
        <dbReference type="Google" id="ProtNLM"/>
    </source>
</evidence>
<dbReference type="RefSeq" id="WP_027884473.1">
    <property type="nucleotide sequence ID" value="NZ_BMWY01000005.1"/>
</dbReference>
<evidence type="ECO:0000256" key="3">
    <source>
        <dbReference type="ARBA" id="ARBA00022692"/>
    </source>
</evidence>
<evidence type="ECO:0000256" key="2">
    <source>
        <dbReference type="ARBA" id="ARBA00022475"/>
    </source>
</evidence>
<keyword evidence="4 6" id="KW-1133">Transmembrane helix</keyword>
<dbReference type="NCBIfam" id="TIGR00765">
    <property type="entry name" value="yihY_not_rbn"/>
    <property type="match status" value="1"/>
</dbReference>
<feature type="transmembrane region" description="Helical" evidence="6">
    <location>
        <begin position="160"/>
        <end position="186"/>
    </location>
</feature>
<feature type="transmembrane region" description="Helical" evidence="6">
    <location>
        <begin position="239"/>
        <end position="259"/>
    </location>
</feature>
<sequence length="306" mass="35006">MSEEVEKELKKIPGLSWLIKQAKKIILPGLEGLSLYDLWEIYSVGIIKGTFSTRAGSIAFSFFMAIFPFLLFILNLIPYVWFIDDFQLEVLAFMDTLLPPQTSEFFNEIFADIVNNPRGGLLSITFILSIFLMTNGINAIFTGFEFSYHTTINRSIIRQYLVALGTSIIIALMLLFSVIAFVYLTYIIEDLKAIGIFSDNLYWAQIGRYLVFVLLIYNAVATLYYFGTKEGKNSRYFSVGAFFTTLLIMLTTFLFSIYIENFSTYNKLYGSIGALLILMVYIWINANILLLGFELNASINRLKQNF</sequence>
<dbReference type="PANTHER" id="PTHR30213">
    <property type="entry name" value="INNER MEMBRANE PROTEIN YHJD"/>
    <property type="match status" value="1"/>
</dbReference>
<dbReference type="EMBL" id="BMWY01000005">
    <property type="protein sequence ID" value="GGZ57852.1"/>
    <property type="molecule type" value="Genomic_DNA"/>
</dbReference>
<feature type="transmembrane region" description="Helical" evidence="6">
    <location>
        <begin position="206"/>
        <end position="227"/>
    </location>
</feature>
<evidence type="ECO:0000256" key="1">
    <source>
        <dbReference type="ARBA" id="ARBA00004651"/>
    </source>
</evidence>
<organism evidence="7 8">
    <name type="scientific">Mesonia mobilis</name>
    <dbReference type="NCBI Taxonomy" id="369791"/>
    <lineage>
        <taxon>Bacteria</taxon>
        <taxon>Pseudomonadati</taxon>
        <taxon>Bacteroidota</taxon>
        <taxon>Flavobacteriia</taxon>
        <taxon>Flavobacteriales</taxon>
        <taxon>Flavobacteriaceae</taxon>
        <taxon>Mesonia</taxon>
    </lineage>
</organism>
<keyword evidence="3 6" id="KW-0812">Transmembrane</keyword>
<evidence type="ECO:0000313" key="7">
    <source>
        <dbReference type="EMBL" id="GGZ57852.1"/>
    </source>
</evidence>
<keyword evidence="5 6" id="KW-0472">Membrane</keyword>
<proteinExistence type="predicted"/>
<reference evidence="8" key="1">
    <citation type="journal article" date="2019" name="Int. J. Syst. Evol. Microbiol.">
        <title>The Global Catalogue of Microorganisms (GCM) 10K type strain sequencing project: providing services to taxonomists for standard genome sequencing and annotation.</title>
        <authorList>
            <consortium name="The Broad Institute Genomics Platform"/>
            <consortium name="The Broad Institute Genome Sequencing Center for Infectious Disease"/>
            <person name="Wu L."/>
            <person name="Ma J."/>
        </authorList>
    </citation>
    <scope>NUCLEOTIDE SEQUENCE [LARGE SCALE GENOMIC DNA]</scope>
    <source>
        <strain evidence="8">KCTC 12708</strain>
    </source>
</reference>
<dbReference type="PANTHER" id="PTHR30213:SF0">
    <property type="entry name" value="UPF0761 MEMBRANE PROTEIN YIHY"/>
    <property type="match status" value="1"/>
</dbReference>
<name>A0ABQ3BUE4_9FLAO</name>
<dbReference type="InterPro" id="IPR017039">
    <property type="entry name" value="Virul_fac_BrkB"/>
</dbReference>
<comment type="subcellular location">
    <subcellularLocation>
        <location evidence="1">Cell membrane</location>
        <topology evidence="1">Multi-pass membrane protein</topology>
    </subcellularLocation>
</comment>
<feature type="transmembrane region" description="Helical" evidence="6">
    <location>
        <begin position="124"/>
        <end position="148"/>
    </location>
</feature>
<evidence type="ECO:0000313" key="8">
    <source>
        <dbReference type="Proteomes" id="UP000615593"/>
    </source>
</evidence>